<dbReference type="Pfam" id="PF00455">
    <property type="entry name" value="DeoRC"/>
    <property type="match status" value="1"/>
</dbReference>
<dbReference type="PANTHER" id="PTHR30363">
    <property type="entry name" value="HTH-TYPE TRANSCRIPTIONAL REGULATOR SRLR-RELATED"/>
    <property type="match status" value="1"/>
</dbReference>
<dbReference type="PRINTS" id="PR00037">
    <property type="entry name" value="HTHLACR"/>
</dbReference>
<keyword evidence="2" id="KW-0805">Transcription regulation</keyword>
<evidence type="ECO:0000256" key="2">
    <source>
        <dbReference type="ARBA" id="ARBA00023015"/>
    </source>
</evidence>
<dbReference type="Pfam" id="PF08220">
    <property type="entry name" value="HTH_DeoR"/>
    <property type="match status" value="1"/>
</dbReference>
<dbReference type="InterPro" id="IPR037171">
    <property type="entry name" value="NagB/RpiA_transferase-like"/>
</dbReference>
<dbReference type="Gene3D" id="1.10.10.10">
    <property type="entry name" value="Winged helix-like DNA-binding domain superfamily/Winged helix DNA-binding domain"/>
    <property type="match status" value="1"/>
</dbReference>
<dbReference type="InterPro" id="IPR036388">
    <property type="entry name" value="WH-like_DNA-bd_sf"/>
</dbReference>
<proteinExistence type="predicted"/>
<dbReference type="InterPro" id="IPR014036">
    <property type="entry name" value="DeoR-like_C"/>
</dbReference>
<keyword evidence="3" id="KW-0804">Transcription</keyword>
<dbReference type="SUPFAM" id="SSF46785">
    <property type="entry name" value="Winged helix' DNA-binding domain"/>
    <property type="match status" value="1"/>
</dbReference>
<dbReference type="PROSITE" id="PS51000">
    <property type="entry name" value="HTH_DEOR_2"/>
    <property type="match status" value="1"/>
</dbReference>
<keyword evidence="6" id="KW-1185">Reference proteome</keyword>
<keyword evidence="1" id="KW-0678">Repressor</keyword>
<dbReference type="SMART" id="SM01134">
    <property type="entry name" value="DeoRC"/>
    <property type="match status" value="1"/>
</dbReference>
<feature type="domain" description="HTH deoR-type" evidence="4">
    <location>
        <begin position="12"/>
        <end position="67"/>
    </location>
</feature>
<dbReference type="PANTHER" id="PTHR30363:SF4">
    <property type="entry name" value="GLYCEROL-3-PHOSPHATE REGULON REPRESSOR"/>
    <property type="match status" value="1"/>
</dbReference>
<dbReference type="InterPro" id="IPR050313">
    <property type="entry name" value="Carb_Metab_HTH_regulators"/>
</dbReference>
<comment type="caution">
    <text evidence="5">The sequence shown here is derived from an EMBL/GenBank/DDBJ whole genome shotgun (WGS) entry which is preliminary data.</text>
</comment>
<dbReference type="SMART" id="SM00420">
    <property type="entry name" value="HTH_DEOR"/>
    <property type="match status" value="1"/>
</dbReference>
<reference evidence="5 6" key="1">
    <citation type="submission" date="2019-03" db="EMBL/GenBank/DDBJ databases">
        <title>Genomic Encyclopedia of Type Strains, Phase IV (KMG-IV): sequencing the most valuable type-strain genomes for metagenomic binning, comparative biology and taxonomic classification.</title>
        <authorList>
            <person name="Goeker M."/>
        </authorList>
    </citation>
    <scope>NUCLEOTIDE SEQUENCE [LARGE SCALE GENOMIC DNA]</scope>
    <source>
        <strain evidence="5 6">DSM 101688</strain>
    </source>
</reference>
<protein>
    <submittedName>
        <fullName evidence="5">DeoR family transcriptional regulator</fullName>
    </submittedName>
</protein>
<dbReference type="InterPro" id="IPR001034">
    <property type="entry name" value="DeoR_HTH"/>
</dbReference>
<gene>
    <name evidence="5" type="ORF">EDD55_10354</name>
</gene>
<dbReference type="SUPFAM" id="SSF100950">
    <property type="entry name" value="NagB/RpiA/CoA transferase-like"/>
    <property type="match status" value="1"/>
</dbReference>
<dbReference type="AlphaFoldDB" id="A0A4R3JE03"/>
<organism evidence="5 6">
    <name type="scientific">Varunaivibrio sulfuroxidans</name>
    <dbReference type="NCBI Taxonomy" id="1773489"/>
    <lineage>
        <taxon>Bacteria</taxon>
        <taxon>Pseudomonadati</taxon>
        <taxon>Pseudomonadota</taxon>
        <taxon>Alphaproteobacteria</taxon>
        <taxon>Rhodospirillales</taxon>
        <taxon>Magnetovibrionaceae</taxon>
        <taxon>Varunaivibrio</taxon>
    </lineage>
</organism>
<dbReference type="InterPro" id="IPR036390">
    <property type="entry name" value="WH_DNA-bd_sf"/>
</dbReference>
<dbReference type="EMBL" id="SLZW01000003">
    <property type="protein sequence ID" value="TCS63433.1"/>
    <property type="molecule type" value="Genomic_DNA"/>
</dbReference>
<evidence type="ECO:0000313" key="5">
    <source>
        <dbReference type="EMBL" id="TCS63433.1"/>
    </source>
</evidence>
<sequence length="264" mass="29348">MNRMPSGEDPGLNARQREMLDLARRRGFVAIEAMARHFKVTAQTVRRDINVLCERGILHRYHGGAGVSSSVENMSYDTRQVMFLKEKQRIAKMVAAHIPDRASLFVNIGTTTEEVARHLKAHQSLRIITNNLNVATILSARPRFEVIVAGGVVRTRDRGIIGEATMDFINQFKVDCAIIGISGIDADGALLDFDYQEVRVAQAIVNNARRVYLVADHSKFERSPMVRLGHIAQIDALFTDRPLSTAMAEVFARAQTAVYVADAS</sequence>
<evidence type="ECO:0000256" key="1">
    <source>
        <dbReference type="ARBA" id="ARBA00022491"/>
    </source>
</evidence>
<evidence type="ECO:0000313" key="6">
    <source>
        <dbReference type="Proteomes" id="UP000295304"/>
    </source>
</evidence>
<dbReference type="GO" id="GO:0003700">
    <property type="term" value="F:DNA-binding transcription factor activity"/>
    <property type="evidence" value="ECO:0007669"/>
    <property type="project" value="InterPro"/>
</dbReference>
<accession>A0A4R3JE03</accession>
<evidence type="ECO:0000259" key="4">
    <source>
        <dbReference type="PROSITE" id="PS51000"/>
    </source>
</evidence>
<dbReference type="Proteomes" id="UP000295304">
    <property type="component" value="Unassembled WGS sequence"/>
</dbReference>
<name>A0A4R3JE03_9PROT</name>
<evidence type="ECO:0000256" key="3">
    <source>
        <dbReference type="ARBA" id="ARBA00023163"/>
    </source>
</evidence>
<dbReference type="Gene3D" id="3.30.750.70">
    <property type="entry name" value="4-hydroxybutyrate coenzyme like domains"/>
    <property type="match status" value="1"/>
</dbReference>